<proteinExistence type="predicted"/>
<accession>A0A4S8LYM2</accession>
<keyword evidence="2" id="KW-1185">Reference proteome</keyword>
<reference evidence="1 2" key="1">
    <citation type="journal article" date="2019" name="Nat. Ecol. Evol.">
        <title>Megaphylogeny resolves global patterns of mushroom evolution.</title>
        <authorList>
            <person name="Varga T."/>
            <person name="Krizsan K."/>
            <person name="Foldi C."/>
            <person name="Dima B."/>
            <person name="Sanchez-Garcia M."/>
            <person name="Sanchez-Ramirez S."/>
            <person name="Szollosi G.J."/>
            <person name="Szarkandi J.G."/>
            <person name="Papp V."/>
            <person name="Albert L."/>
            <person name="Andreopoulos W."/>
            <person name="Angelini C."/>
            <person name="Antonin V."/>
            <person name="Barry K.W."/>
            <person name="Bougher N.L."/>
            <person name="Buchanan P."/>
            <person name="Buyck B."/>
            <person name="Bense V."/>
            <person name="Catcheside P."/>
            <person name="Chovatia M."/>
            <person name="Cooper J."/>
            <person name="Damon W."/>
            <person name="Desjardin D."/>
            <person name="Finy P."/>
            <person name="Geml J."/>
            <person name="Haridas S."/>
            <person name="Hughes K."/>
            <person name="Justo A."/>
            <person name="Karasinski D."/>
            <person name="Kautmanova I."/>
            <person name="Kiss B."/>
            <person name="Kocsube S."/>
            <person name="Kotiranta H."/>
            <person name="LaButti K.M."/>
            <person name="Lechner B.E."/>
            <person name="Liimatainen K."/>
            <person name="Lipzen A."/>
            <person name="Lukacs Z."/>
            <person name="Mihaltcheva S."/>
            <person name="Morgado L.N."/>
            <person name="Niskanen T."/>
            <person name="Noordeloos M.E."/>
            <person name="Ohm R.A."/>
            <person name="Ortiz-Santana B."/>
            <person name="Ovrebo C."/>
            <person name="Racz N."/>
            <person name="Riley R."/>
            <person name="Savchenko A."/>
            <person name="Shiryaev A."/>
            <person name="Soop K."/>
            <person name="Spirin V."/>
            <person name="Szebenyi C."/>
            <person name="Tomsovsky M."/>
            <person name="Tulloss R.E."/>
            <person name="Uehling J."/>
            <person name="Grigoriev I.V."/>
            <person name="Vagvolgyi C."/>
            <person name="Papp T."/>
            <person name="Martin F.M."/>
            <person name="Miettinen O."/>
            <person name="Hibbett D.S."/>
            <person name="Nagy L.G."/>
        </authorList>
    </citation>
    <scope>NUCLEOTIDE SEQUENCE [LARGE SCALE GENOMIC DNA]</scope>
    <source>
        <strain evidence="1 2">CBS 962.96</strain>
    </source>
</reference>
<evidence type="ECO:0000313" key="2">
    <source>
        <dbReference type="Proteomes" id="UP000297245"/>
    </source>
</evidence>
<evidence type="ECO:0000313" key="1">
    <source>
        <dbReference type="EMBL" id="THU94797.1"/>
    </source>
</evidence>
<protein>
    <submittedName>
        <fullName evidence="1">Uncharacterized protein</fullName>
    </submittedName>
</protein>
<dbReference type="Proteomes" id="UP000297245">
    <property type="component" value="Unassembled WGS sequence"/>
</dbReference>
<organism evidence="1 2">
    <name type="scientific">Dendrothele bispora (strain CBS 962.96)</name>
    <dbReference type="NCBI Taxonomy" id="1314807"/>
    <lineage>
        <taxon>Eukaryota</taxon>
        <taxon>Fungi</taxon>
        <taxon>Dikarya</taxon>
        <taxon>Basidiomycota</taxon>
        <taxon>Agaricomycotina</taxon>
        <taxon>Agaricomycetes</taxon>
        <taxon>Agaricomycetidae</taxon>
        <taxon>Agaricales</taxon>
        <taxon>Agaricales incertae sedis</taxon>
        <taxon>Dendrothele</taxon>
    </lineage>
</organism>
<name>A0A4S8LYM2_DENBC</name>
<gene>
    <name evidence="1" type="ORF">K435DRAFT_153482</name>
</gene>
<dbReference type="AlphaFoldDB" id="A0A4S8LYM2"/>
<sequence length="114" mass="12687">MLGASVNTVHEQVLYQGLVLSIHAIQWCFDPDPILPTHQQHIFLIQFNPTNTSSPPHMCINNPARPITHHQTGRSIPPLPFHIGCKLRSADKYSPGLTDISRNGNQNAWTNTSS</sequence>
<dbReference type="EMBL" id="ML179215">
    <property type="protein sequence ID" value="THU94797.1"/>
    <property type="molecule type" value="Genomic_DNA"/>
</dbReference>